<dbReference type="AlphaFoldDB" id="A0A364Y537"/>
<dbReference type="RefSeq" id="WP_112746784.1">
    <property type="nucleotide sequence ID" value="NZ_QMFY01000004.1"/>
</dbReference>
<dbReference type="Pfam" id="PF00535">
    <property type="entry name" value="Glycos_transf_2"/>
    <property type="match status" value="1"/>
</dbReference>
<dbReference type="CDD" id="cd00761">
    <property type="entry name" value="Glyco_tranf_GTA_type"/>
    <property type="match status" value="1"/>
</dbReference>
<dbReference type="InterPro" id="IPR029044">
    <property type="entry name" value="Nucleotide-diphossugar_trans"/>
</dbReference>
<name>A0A364Y537_9BACT</name>
<dbReference type="GO" id="GO:0016758">
    <property type="term" value="F:hexosyltransferase activity"/>
    <property type="evidence" value="ECO:0007669"/>
    <property type="project" value="UniProtKB-ARBA"/>
</dbReference>
<dbReference type="OrthoDB" id="927791at2"/>
<evidence type="ECO:0000313" key="2">
    <source>
        <dbReference type="EMBL" id="RAW01298.1"/>
    </source>
</evidence>
<evidence type="ECO:0000259" key="1">
    <source>
        <dbReference type="Pfam" id="PF00535"/>
    </source>
</evidence>
<feature type="domain" description="Glycosyltransferase 2-like" evidence="1">
    <location>
        <begin position="6"/>
        <end position="169"/>
    </location>
</feature>
<comment type="caution">
    <text evidence="2">The sequence shown here is derived from an EMBL/GenBank/DDBJ whole genome shotgun (WGS) entry which is preliminary data.</text>
</comment>
<evidence type="ECO:0000313" key="3">
    <source>
        <dbReference type="Proteomes" id="UP000251889"/>
    </source>
</evidence>
<dbReference type="PANTHER" id="PTHR22916">
    <property type="entry name" value="GLYCOSYLTRANSFERASE"/>
    <property type="match status" value="1"/>
</dbReference>
<dbReference type="InterPro" id="IPR001173">
    <property type="entry name" value="Glyco_trans_2-like"/>
</dbReference>
<dbReference type="SUPFAM" id="SSF53448">
    <property type="entry name" value="Nucleotide-diphospho-sugar transferases"/>
    <property type="match status" value="1"/>
</dbReference>
<dbReference type="EMBL" id="QMFY01000004">
    <property type="protein sequence ID" value="RAW01298.1"/>
    <property type="molecule type" value="Genomic_DNA"/>
</dbReference>
<sequence length="286" mass="33111">MSIEISVVIPVYNAEKFLRNAVESCLRQPEVSEVVLVEDKSPDGSLAVCEALVKEYSRVKLFRHPGGVNKGAGPTRNLGMQSARCEYIAFLDADDYFLENRFTRTAEIFAQFPDADGVYEAVGIFGDGIDGYKLYTINRHIPPRQLFHYLLRGTYGHFSTNALTFRKSLLSRSGMFVSGLRLHQDSELWLRMAFHGNLYGGILDKPVTYVRRHQDNRIIHANLTSRLEFWQVVIDYFVSQPIRKRDYFLIVWKYCKTRASHYKKSAFSQWVALFNEDRRKISKLIF</sequence>
<dbReference type="PANTHER" id="PTHR22916:SF3">
    <property type="entry name" value="UDP-GLCNAC:BETAGAL BETA-1,3-N-ACETYLGLUCOSAMINYLTRANSFERASE-LIKE PROTEIN 1"/>
    <property type="match status" value="1"/>
</dbReference>
<accession>A0A364Y537</accession>
<dbReference type="Proteomes" id="UP000251889">
    <property type="component" value="Unassembled WGS sequence"/>
</dbReference>
<dbReference type="Gene3D" id="3.90.550.10">
    <property type="entry name" value="Spore Coat Polysaccharide Biosynthesis Protein SpsA, Chain A"/>
    <property type="match status" value="1"/>
</dbReference>
<keyword evidence="3" id="KW-1185">Reference proteome</keyword>
<proteinExistence type="predicted"/>
<organism evidence="2 3">
    <name type="scientific">Pseudochryseolinea flava</name>
    <dbReference type="NCBI Taxonomy" id="2059302"/>
    <lineage>
        <taxon>Bacteria</taxon>
        <taxon>Pseudomonadati</taxon>
        <taxon>Bacteroidota</taxon>
        <taxon>Cytophagia</taxon>
        <taxon>Cytophagales</taxon>
        <taxon>Fulvivirgaceae</taxon>
        <taxon>Pseudochryseolinea</taxon>
    </lineage>
</organism>
<protein>
    <submittedName>
        <fullName evidence="2">Glycosyltransferase family 2 protein</fullName>
    </submittedName>
</protein>
<gene>
    <name evidence="2" type="ORF">DQQ10_10335</name>
</gene>
<reference evidence="2 3" key="1">
    <citation type="submission" date="2018-06" db="EMBL/GenBank/DDBJ databases">
        <title>Chryseolinea flavus sp. nov., a member of the phylum Bacteroidetes isolated from soil.</title>
        <authorList>
            <person name="Li Y."/>
            <person name="Wang J."/>
        </authorList>
    </citation>
    <scope>NUCLEOTIDE SEQUENCE [LARGE SCALE GENOMIC DNA]</scope>
    <source>
        <strain evidence="2 3">SDU1-6</strain>
    </source>
</reference>
<keyword evidence="2" id="KW-0808">Transferase</keyword>